<dbReference type="AlphaFoldDB" id="A0A1E3H235"/>
<gene>
    <name evidence="7" type="primary">lptG</name>
    <name evidence="7" type="ORF">A6302_03097</name>
</gene>
<accession>A0A1E3H235</accession>
<sequence length="364" mass="38654">MIGRTLFGYIARLFLRWIVGLFLGTLLLIFLIDLLELLRSVSSQDGFDLGTVMVISAFRVPSISEQVLPFAVLLGSMAALLTLSRRSELAVSRAAGLSVWQFTAPGIAVALAIGVIATTAYNPLATTLKAESDRMAASGAAGRMGSLLSDISSETWLRQHTEEGDAVIKVAGIAEEGRVLVQPVIWMFGRDGMLKQRIEASRATLGDGVFQLTDARVHEVSGEPRSAPEMTLPTALTARQISQRLASPSAVSFWRLPDMIAQSANAGLPPARFQLQYDVLLLRPALLAAMVLIATTVSLGMSRKGNAGRMILGGVTAGFMLYVVTEIFGDLGSEGLVPPLLAAAAPAFIALTLGATVLLFQEDG</sequence>
<dbReference type="GO" id="GO:0043190">
    <property type="term" value="C:ATP-binding cassette (ABC) transporter complex"/>
    <property type="evidence" value="ECO:0007669"/>
    <property type="project" value="InterPro"/>
</dbReference>
<comment type="subcellular location">
    <subcellularLocation>
        <location evidence="1">Cell membrane</location>
        <topology evidence="1">Multi-pass membrane protein</topology>
    </subcellularLocation>
</comment>
<feature type="transmembrane region" description="Helical" evidence="6">
    <location>
        <begin position="311"/>
        <end position="328"/>
    </location>
</feature>
<feature type="transmembrane region" description="Helical" evidence="6">
    <location>
        <begin position="66"/>
        <end position="83"/>
    </location>
</feature>
<comment type="caution">
    <text evidence="7">The sequence shown here is derived from an EMBL/GenBank/DDBJ whole genome shotgun (WGS) entry which is preliminary data.</text>
</comment>
<protein>
    <submittedName>
        <fullName evidence="7">Lipopolysaccharide export system permease protein LptG</fullName>
    </submittedName>
</protein>
<dbReference type="PANTHER" id="PTHR33529:SF2">
    <property type="entry name" value="LIPOPOLYSACCHARIDE EXPORT SYSTEM PERMEASE PROTEIN LPTG"/>
    <property type="match status" value="1"/>
</dbReference>
<evidence type="ECO:0000313" key="8">
    <source>
        <dbReference type="Proteomes" id="UP000094622"/>
    </source>
</evidence>
<evidence type="ECO:0000256" key="2">
    <source>
        <dbReference type="ARBA" id="ARBA00022475"/>
    </source>
</evidence>
<dbReference type="PANTHER" id="PTHR33529">
    <property type="entry name" value="SLR0882 PROTEIN-RELATED"/>
    <property type="match status" value="1"/>
</dbReference>
<dbReference type="Pfam" id="PF03739">
    <property type="entry name" value="LptF_LptG"/>
    <property type="match status" value="1"/>
</dbReference>
<keyword evidence="5 6" id="KW-0472">Membrane</keyword>
<evidence type="ECO:0000313" key="7">
    <source>
        <dbReference type="EMBL" id="ODN69601.1"/>
    </source>
</evidence>
<dbReference type="NCBIfam" id="TIGR04408">
    <property type="entry name" value="LptG_lptG"/>
    <property type="match status" value="1"/>
</dbReference>
<evidence type="ECO:0000256" key="3">
    <source>
        <dbReference type="ARBA" id="ARBA00022692"/>
    </source>
</evidence>
<evidence type="ECO:0000256" key="6">
    <source>
        <dbReference type="SAM" id="Phobius"/>
    </source>
</evidence>
<dbReference type="Proteomes" id="UP000094622">
    <property type="component" value="Unassembled WGS sequence"/>
</dbReference>
<keyword evidence="4 6" id="KW-1133">Transmembrane helix</keyword>
<dbReference type="InterPro" id="IPR030923">
    <property type="entry name" value="LptG"/>
</dbReference>
<dbReference type="RefSeq" id="WP_069307530.1">
    <property type="nucleotide sequence ID" value="NZ_MCRJ01000083.1"/>
</dbReference>
<dbReference type="InterPro" id="IPR005495">
    <property type="entry name" value="LptG/LptF_permease"/>
</dbReference>
<feature type="transmembrane region" description="Helical" evidence="6">
    <location>
        <begin position="95"/>
        <end position="121"/>
    </location>
</feature>
<reference evidence="7 8" key="1">
    <citation type="submission" date="2016-07" db="EMBL/GenBank/DDBJ databases">
        <title>Draft Genome Sequence of Methylobrevis pamukkalensis PK2.</title>
        <authorList>
            <person name="Vasilenko O.V."/>
            <person name="Doronina N.V."/>
            <person name="Shmareva M.N."/>
            <person name="Tarlachkov S.V."/>
            <person name="Mustakhimov I."/>
            <person name="Trotsenko Y.A."/>
        </authorList>
    </citation>
    <scope>NUCLEOTIDE SEQUENCE [LARGE SCALE GENOMIC DNA]</scope>
    <source>
        <strain evidence="7 8">PK2</strain>
    </source>
</reference>
<feature type="transmembrane region" description="Helical" evidence="6">
    <location>
        <begin position="13"/>
        <end position="32"/>
    </location>
</feature>
<feature type="transmembrane region" description="Helical" evidence="6">
    <location>
        <begin position="340"/>
        <end position="360"/>
    </location>
</feature>
<evidence type="ECO:0000256" key="5">
    <source>
        <dbReference type="ARBA" id="ARBA00023136"/>
    </source>
</evidence>
<dbReference type="EMBL" id="MCRJ01000083">
    <property type="protein sequence ID" value="ODN69601.1"/>
    <property type="molecule type" value="Genomic_DNA"/>
</dbReference>
<evidence type="ECO:0000256" key="4">
    <source>
        <dbReference type="ARBA" id="ARBA00022989"/>
    </source>
</evidence>
<feature type="transmembrane region" description="Helical" evidence="6">
    <location>
        <begin position="280"/>
        <end position="299"/>
    </location>
</feature>
<organism evidence="7 8">
    <name type="scientific">Methylobrevis pamukkalensis</name>
    <dbReference type="NCBI Taxonomy" id="1439726"/>
    <lineage>
        <taxon>Bacteria</taxon>
        <taxon>Pseudomonadati</taxon>
        <taxon>Pseudomonadota</taxon>
        <taxon>Alphaproteobacteria</taxon>
        <taxon>Hyphomicrobiales</taxon>
        <taxon>Pleomorphomonadaceae</taxon>
        <taxon>Methylobrevis</taxon>
    </lineage>
</organism>
<proteinExistence type="predicted"/>
<dbReference type="GO" id="GO:0055085">
    <property type="term" value="P:transmembrane transport"/>
    <property type="evidence" value="ECO:0007669"/>
    <property type="project" value="InterPro"/>
</dbReference>
<name>A0A1E3H235_9HYPH</name>
<dbReference type="GO" id="GO:0015920">
    <property type="term" value="P:lipopolysaccharide transport"/>
    <property type="evidence" value="ECO:0007669"/>
    <property type="project" value="TreeGrafter"/>
</dbReference>
<dbReference type="OrthoDB" id="9798468at2"/>
<keyword evidence="2" id="KW-1003">Cell membrane</keyword>
<evidence type="ECO:0000256" key="1">
    <source>
        <dbReference type="ARBA" id="ARBA00004651"/>
    </source>
</evidence>
<keyword evidence="8" id="KW-1185">Reference proteome</keyword>
<keyword evidence="3 6" id="KW-0812">Transmembrane</keyword>